<feature type="domain" description="FecR N-terminal" evidence="3">
    <location>
        <begin position="19"/>
        <end position="57"/>
    </location>
</feature>
<evidence type="ECO:0008006" key="7">
    <source>
        <dbReference type="Google" id="ProtNLM"/>
    </source>
</evidence>
<proteinExistence type="predicted"/>
<evidence type="ECO:0000259" key="3">
    <source>
        <dbReference type="Pfam" id="PF16220"/>
    </source>
</evidence>
<dbReference type="RefSeq" id="WP_101284287.1">
    <property type="nucleotide sequence ID" value="NZ_CP024199.1"/>
</dbReference>
<evidence type="ECO:0000313" key="6">
    <source>
        <dbReference type="Proteomes" id="UP000233458"/>
    </source>
</evidence>
<dbReference type="EMBL" id="CP024199">
    <property type="protein sequence ID" value="AUG52334.1"/>
    <property type="molecule type" value="Genomic_DNA"/>
</dbReference>
<evidence type="ECO:0000259" key="2">
    <source>
        <dbReference type="Pfam" id="PF04773"/>
    </source>
</evidence>
<dbReference type="Pfam" id="PF16344">
    <property type="entry name" value="FecR_C"/>
    <property type="match status" value="1"/>
</dbReference>
<dbReference type="Gene3D" id="2.60.120.1440">
    <property type="match status" value="1"/>
</dbReference>
<evidence type="ECO:0000256" key="1">
    <source>
        <dbReference type="SAM" id="Phobius"/>
    </source>
</evidence>
<dbReference type="Gene3D" id="3.55.50.30">
    <property type="match status" value="1"/>
</dbReference>
<evidence type="ECO:0000259" key="4">
    <source>
        <dbReference type="Pfam" id="PF16344"/>
    </source>
</evidence>
<reference evidence="5 6" key="1">
    <citation type="submission" date="2017-10" db="EMBL/GenBank/DDBJ databases">
        <title>Biodiversity and function of Thalassospira species in the particle-attached aromatic-hydrocarbon-degrading consortia from the surface seawater of the China South Sea.</title>
        <authorList>
            <person name="Dong C."/>
            <person name="Liu R."/>
            <person name="Shao Z."/>
        </authorList>
    </citation>
    <scope>NUCLEOTIDE SEQUENCE [LARGE SCALE GENOMIC DNA]</scope>
    <source>
        <strain evidence="5 6">CSC3H3</strain>
    </source>
</reference>
<sequence length="422" mass="44452">MTGKSDAALGDRGQKQISREATDWLIYLQDDPDDAALQARFAAWLAQSPDHARAWDATTKTAGMMSSAVATSPTNNTADWQAFLQKTRAAKGAGGADTADVNAINAPDAQNASRGAVGAVGTVAARKAMNADDAGTPDQSIEAGIGGSVVINADDAFAKANPRNTGRAGGAAAGRKHHWRRWPAFTLAGIAVAASLLLAVMGGPGIATRMMADYSTGTGETRTVTLQDGSQVVLAPESAIRVNFAGQVRRVELLDGEAFFEVTHNASKPFRVRSNAVNVTVLGTGFDVSDANESTFVAVAHGLVRVDNPSASPAISELLEPGQSIRVHWKGGMERFQVPDGYIAPWRQQQLIAQDQPLGTVVDQLRRYYGGRIVITDGDLANLPVTGVYNLKDPVSALRAIARAQNAVVREITPWMLVVSAG</sequence>
<dbReference type="PANTHER" id="PTHR30273:SF2">
    <property type="entry name" value="PROTEIN FECR"/>
    <property type="match status" value="1"/>
</dbReference>
<keyword evidence="6" id="KW-1185">Reference proteome</keyword>
<keyword evidence="1" id="KW-0812">Transmembrane</keyword>
<organism evidence="5 6">
    <name type="scientific">Thalassospira marina</name>
    <dbReference type="NCBI Taxonomy" id="2048283"/>
    <lineage>
        <taxon>Bacteria</taxon>
        <taxon>Pseudomonadati</taxon>
        <taxon>Pseudomonadota</taxon>
        <taxon>Alphaproteobacteria</taxon>
        <taxon>Rhodospirillales</taxon>
        <taxon>Thalassospiraceae</taxon>
        <taxon>Thalassospira</taxon>
    </lineage>
</organism>
<feature type="domain" description="Protein FecR C-terminal" evidence="4">
    <location>
        <begin position="351"/>
        <end position="396"/>
    </location>
</feature>
<keyword evidence="1" id="KW-1133">Transmembrane helix</keyword>
<accession>A0ABM6Q782</accession>
<protein>
    <recommendedName>
        <fullName evidence="7">Iron dicitrate transport regulator FecR</fullName>
    </recommendedName>
</protein>
<dbReference type="Pfam" id="PF04773">
    <property type="entry name" value="FecR"/>
    <property type="match status" value="1"/>
</dbReference>
<name>A0ABM6Q782_9PROT</name>
<dbReference type="InterPro" id="IPR032623">
    <property type="entry name" value="FecR_N"/>
</dbReference>
<feature type="transmembrane region" description="Helical" evidence="1">
    <location>
        <begin position="184"/>
        <end position="206"/>
    </location>
</feature>
<dbReference type="InterPro" id="IPR032508">
    <property type="entry name" value="FecR_C"/>
</dbReference>
<dbReference type="Proteomes" id="UP000233458">
    <property type="component" value="Chromosome"/>
</dbReference>
<gene>
    <name evidence="5" type="ORF">CSC3H3_06085</name>
</gene>
<keyword evidence="1" id="KW-0472">Membrane</keyword>
<evidence type="ECO:0000313" key="5">
    <source>
        <dbReference type="EMBL" id="AUG52334.1"/>
    </source>
</evidence>
<dbReference type="InterPro" id="IPR012373">
    <property type="entry name" value="Ferrdict_sens_TM"/>
</dbReference>
<dbReference type="InterPro" id="IPR006860">
    <property type="entry name" value="FecR"/>
</dbReference>
<feature type="domain" description="FecR protein" evidence="2">
    <location>
        <begin position="213"/>
        <end position="305"/>
    </location>
</feature>
<dbReference type="Pfam" id="PF16220">
    <property type="entry name" value="DUF4880"/>
    <property type="match status" value="1"/>
</dbReference>
<dbReference type="PANTHER" id="PTHR30273">
    <property type="entry name" value="PERIPLASMIC SIGNAL SENSOR AND SIGMA FACTOR ACTIVATOR FECR-RELATED"/>
    <property type="match status" value="1"/>
</dbReference>